<dbReference type="GO" id="GO:0004518">
    <property type="term" value="F:nuclease activity"/>
    <property type="evidence" value="ECO:0007669"/>
    <property type="project" value="UniProtKB-KW"/>
</dbReference>
<feature type="domain" description="DDE Tnp4" evidence="8">
    <location>
        <begin position="2"/>
        <end position="105"/>
    </location>
</feature>
<protein>
    <recommendedName>
        <fullName evidence="8">DDE Tnp4 domain-containing protein</fullName>
    </recommendedName>
</protein>
<evidence type="ECO:0000256" key="5">
    <source>
        <dbReference type="ARBA" id="ARBA00022723"/>
    </source>
</evidence>
<evidence type="ECO:0000256" key="3">
    <source>
        <dbReference type="ARBA" id="ARBA00006958"/>
    </source>
</evidence>
<evidence type="ECO:0000313" key="10">
    <source>
        <dbReference type="Proteomes" id="UP001280121"/>
    </source>
</evidence>
<keyword evidence="5" id="KW-0479">Metal-binding</keyword>
<evidence type="ECO:0000256" key="4">
    <source>
        <dbReference type="ARBA" id="ARBA00022722"/>
    </source>
</evidence>
<dbReference type="Pfam" id="PF13359">
    <property type="entry name" value="DDE_Tnp_4"/>
    <property type="match status" value="1"/>
</dbReference>
<dbReference type="PANTHER" id="PTHR22930:SF281">
    <property type="entry name" value="NUCLEASE"/>
    <property type="match status" value="1"/>
</dbReference>
<gene>
    <name evidence="9" type="ORF">Ddye_009436</name>
</gene>
<evidence type="ECO:0000256" key="6">
    <source>
        <dbReference type="ARBA" id="ARBA00022801"/>
    </source>
</evidence>
<dbReference type="InterPro" id="IPR027806">
    <property type="entry name" value="HARBI1_dom"/>
</dbReference>
<comment type="caution">
    <text evidence="9">The sequence shown here is derived from an EMBL/GenBank/DDBJ whole genome shotgun (WGS) entry which is preliminary data.</text>
</comment>
<dbReference type="InterPro" id="IPR045249">
    <property type="entry name" value="HARBI1-like"/>
</dbReference>
<keyword evidence="10" id="KW-1185">Reference proteome</keyword>
<keyword evidence="7" id="KW-0539">Nucleus</keyword>
<dbReference type="EMBL" id="JANJYI010000003">
    <property type="protein sequence ID" value="KAK2656384.1"/>
    <property type="molecule type" value="Genomic_DNA"/>
</dbReference>
<dbReference type="GO" id="GO:0046872">
    <property type="term" value="F:metal ion binding"/>
    <property type="evidence" value="ECO:0007669"/>
    <property type="project" value="UniProtKB-KW"/>
</dbReference>
<keyword evidence="6" id="KW-0378">Hydrolase</keyword>
<comment type="similarity">
    <text evidence="3">Belongs to the HARBI1 family.</text>
</comment>
<evidence type="ECO:0000259" key="8">
    <source>
        <dbReference type="Pfam" id="PF13359"/>
    </source>
</evidence>
<dbReference type="AlphaFoldDB" id="A0AAD9XBJ1"/>
<accession>A0AAD9XBJ1</accession>
<reference evidence="9" key="1">
    <citation type="journal article" date="2023" name="Plant J.">
        <title>Genome sequences and population genomics provide insights into the demographic history, inbreeding, and mutation load of two 'living fossil' tree species of Dipteronia.</title>
        <authorList>
            <person name="Feng Y."/>
            <person name="Comes H.P."/>
            <person name="Chen J."/>
            <person name="Zhu S."/>
            <person name="Lu R."/>
            <person name="Zhang X."/>
            <person name="Li P."/>
            <person name="Qiu J."/>
            <person name="Olsen K.M."/>
            <person name="Qiu Y."/>
        </authorList>
    </citation>
    <scope>NUCLEOTIDE SEQUENCE</scope>
    <source>
        <strain evidence="9">KIB01</strain>
    </source>
</reference>
<comment type="cofactor">
    <cofactor evidence="1">
        <name>a divalent metal cation</name>
        <dbReference type="ChEBI" id="CHEBI:60240"/>
    </cofactor>
</comment>
<dbReference type="PANTHER" id="PTHR22930">
    <property type="match status" value="1"/>
</dbReference>
<evidence type="ECO:0000256" key="2">
    <source>
        <dbReference type="ARBA" id="ARBA00004123"/>
    </source>
</evidence>
<dbReference type="GO" id="GO:0016787">
    <property type="term" value="F:hydrolase activity"/>
    <property type="evidence" value="ECO:0007669"/>
    <property type="project" value="UniProtKB-KW"/>
</dbReference>
<proteinExistence type="inferred from homology"/>
<comment type="subcellular location">
    <subcellularLocation>
        <location evidence="2">Nucleus</location>
    </subcellularLocation>
</comment>
<sequence>MKFIFVHPGWEGSASDSRVLRDVLNKLTGLKVPTGCYYLIDVGYTNGEGFLTPYKGTRYHLSEWRDGCAPQNMKEYFNMKYTSARNVIERCFGLLKMRWKFYITHKDVEGWRDKSFSLYERLVNIFVKDRATGQWADTPQQMLDEVNQETMQFDDNDIDMDVVSKDKNDNFVIKWSIRPINNTVRQTLSDNDM</sequence>
<organism evidence="9 10">
    <name type="scientific">Dipteronia dyeriana</name>
    <dbReference type="NCBI Taxonomy" id="168575"/>
    <lineage>
        <taxon>Eukaryota</taxon>
        <taxon>Viridiplantae</taxon>
        <taxon>Streptophyta</taxon>
        <taxon>Embryophyta</taxon>
        <taxon>Tracheophyta</taxon>
        <taxon>Spermatophyta</taxon>
        <taxon>Magnoliopsida</taxon>
        <taxon>eudicotyledons</taxon>
        <taxon>Gunneridae</taxon>
        <taxon>Pentapetalae</taxon>
        <taxon>rosids</taxon>
        <taxon>malvids</taxon>
        <taxon>Sapindales</taxon>
        <taxon>Sapindaceae</taxon>
        <taxon>Hippocastanoideae</taxon>
        <taxon>Acereae</taxon>
        <taxon>Dipteronia</taxon>
    </lineage>
</organism>
<evidence type="ECO:0000313" key="9">
    <source>
        <dbReference type="EMBL" id="KAK2656384.1"/>
    </source>
</evidence>
<keyword evidence="4" id="KW-0540">Nuclease</keyword>
<dbReference type="Proteomes" id="UP001280121">
    <property type="component" value="Unassembled WGS sequence"/>
</dbReference>
<dbReference type="GO" id="GO:0005634">
    <property type="term" value="C:nucleus"/>
    <property type="evidence" value="ECO:0007669"/>
    <property type="project" value="UniProtKB-SubCell"/>
</dbReference>
<evidence type="ECO:0000256" key="7">
    <source>
        <dbReference type="ARBA" id="ARBA00023242"/>
    </source>
</evidence>
<evidence type="ECO:0000256" key="1">
    <source>
        <dbReference type="ARBA" id="ARBA00001968"/>
    </source>
</evidence>
<name>A0AAD9XBJ1_9ROSI</name>